<comment type="similarity">
    <text evidence="1">Belongs to the PrpF family.</text>
</comment>
<evidence type="ECO:0000313" key="3">
    <source>
        <dbReference type="EMBL" id="MBU6113482.1"/>
    </source>
</evidence>
<dbReference type="PANTHER" id="PTHR43709">
    <property type="entry name" value="ACONITATE ISOMERASE-RELATED"/>
    <property type="match status" value="1"/>
</dbReference>
<evidence type="ECO:0000313" key="4">
    <source>
        <dbReference type="Proteomes" id="UP000770161"/>
    </source>
</evidence>
<dbReference type="Proteomes" id="UP000770161">
    <property type="component" value="Unassembled WGS sequence"/>
</dbReference>
<sequence length="378" mass="40829">MDRSNVRIPCVLMRGGTSKGLIIKDMDLPKDTNLRDEAILKIYGSSKNGQIDGIGGGTSLTSKLGIVGISENYDYDIYYTFGQVSIYENNIDFNVTCGNMASAVGLYAVQEGLVTVKEPYTKVRILNTNTNKIMEVEVPVSQNTPVTEGDYQIDGVSQNGAKINVSFLDPDGAFTGKLFPSGNLIDTMYTQSGKTFNVSILDTGNIVAFVHASAFNLIGPEGEDVINNEEILNEIEELRIAVGIKLGIFKTEQSINPQVDALPKIALVANPENDSVDIIGRYISMGKLHKAFAVSGSIALAAACKIPNTIPNLLVNEPKNNMVVIGHPSGTIPVEIFIDKNESDYSVVKGSIGRTARRIMEGYALVPTSIIEKDGERI</sequence>
<protein>
    <submittedName>
        <fullName evidence="3">PrpF protein</fullName>
    </submittedName>
</protein>
<keyword evidence="4" id="KW-1185">Reference proteome</keyword>
<dbReference type="InterPro" id="IPR007400">
    <property type="entry name" value="PrpF-like"/>
</dbReference>
<dbReference type="RefSeq" id="WP_216683480.1">
    <property type="nucleotide sequence ID" value="NZ_JAHLZN010000007.1"/>
</dbReference>
<dbReference type="EMBL" id="JAHLZN010000007">
    <property type="protein sequence ID" value="MBU6113482.1"/>
    <property type="molecule type" value="Genomic_DNA"/>
</dbReference>
<name>A0ABS6GXT8_MAMLE</name>
<comment type="caution">
    <text evidence="3">The sequence shown here is derived from an EMBL/GenBank/DDBJ whole genome shotgun (WGS) entry which is preliminary data.</text>
</comment>
<dbReference type="PANTHER" id="PTHR43709:SF2">
    <property type="entry name" value="DUF453 DOMAIN PROTEIN (AFU_ORTHOLOGUE AFUA_6G00360)"/>
    <property type="match status" value="1"/>
</dbReference>
<dbReference type="Pfam" id="PF04303">
    <property type="entry name" value="PrpF"/>
    <property type="match status" value="1"/>
</dbReference>
<reference evidence="3 4" key="1">
    <citation type="submission" date="2021-06" db="EMBL/GenBank/DDBJ databases">
        <title>Staphylococcus lentus K169 genome sequencing.</title>
        <authorList>
            <person name="Sundareshan S."/>
            <person name="Akhila D.S."/>
            <person name="Prachi D."/>
            <person name="Sivakumar R."/>
            <person name="Rajendhran J."/>
            <person name="Isloor S."/>
            <person name="Hegde N.R."/>
        </authorList>
    </citation>
    <scope>NUCLEOTIDE SEQUENCE [LARGE SCALE GENOMIC DNA]</scope>
    <source>
        <strain evidence="3 4">K169</strain>
    </source>
</reference>
<gene>
    <name evidence="3" type="ORF">KQ656_05905</name>
</gene>
<evidence type="ECO:0000256" key="2">
    <source>
        <dbReference type="ARBA" id="ARBA00023235"/>
    </source>
</evidence>
<organism evidence="3 4">
    <name type="scientific">Mammaliicoccus lentus</name>
    <name type="common">Staphylococcus lentus</name>
    <dbReference type="NCBI Taxonomy" id="42858"/>
    <lineage>
        <taxon>Bacteria</taxon>
        <taxon>Bacillati</taxon>
        <taxon>Bacillota</taxon>
        <taxon>Bacilli</taxon>
        <taxon>Bacillales</taxon>
        <taxon>Staphylococcaceae</taxon>
        <taxon>Mammaliicoccus</taxon>
    </lineage>
</organism>
<accession>A0ABS6GXT8</accession>
<keyword evidence="2" id="KW-0413">Isomerase</keyword>
<proteinExistence type="inferred from homology"/>
<evidence type="ECO:0000256" key="1">
    <source>
        <dbReference type="ARBA" id="ARBA00007673"/>
    </source>
</evidence>